<sequence>MGFAELLEEAGGFGRYQWLHVTLISLPGLMMASQNLLNNFVSGSPAHHCSLPTNHSSRYNLSHYQVDEKQLLRAFIPMDSSGSRLDRCRRFVEPQWQLLAANSSANVSQIPTEGCLDGWAYDRSEFLCTTVSEITKRHWAGSGPHLADDLARIRQTDSVRCPNAHRPETGSDPQNGSAADMGQHWSSSVSIWFSTFQILYGPAFQMRYGSAYQTRYGCLPDYCQLQVLPYLRHLNTLNLANIGYI</sequence>
<evidence type="ECO:0000256" key="1">
    <source>
        <dbReference type="SAM" id="MobiDB-lite"/>
    </source>
</evidence>
<organism evidence="2 3">
    <name type="scientific">Dissostichus eleginoides</name>
    <name type="common">Patagonian toothfish</name>
    <name type="synonym">Dissostichus amissus</name>
    <dbReference type="NCBI Taxonomy" id="100907"/>
    <lineage>
        <taxon>Eukaryota</taxon>
        <taxon>Metazoa</taxon>
        <taxon>Chordata</taxon>
        <taxon>Craniata</taxon>
        <taxon>Vertebrata</taxon>
        <taxon>Euteleostomi</taxon>
        <taxon>Actinopterygii</taxon>
        <taxon>Neopterygii</taxon>
        <taxon>Teleostei</taxon>
        <taxon>Neoteleostei</taxon>
        <taxon>Acanthomorphata</taxon>
        <taxon>Eupercaria</taxon>
        <taxon>Perciformes</taxon>
        <taxon>Notothenioidei</taxon>
        <taxon>Nototheniidae</taxon>
        <taxon>Dissostichus</taxon>
    </lineage>
</organism>
<evidence type="ECO:0000313" key="2">
    <source>
        <dbReference type="EMBL" id="KAK1875937.1"/>
    </source>
</evidence>
<dbReference type="AlphaFoldDB" id="A0AAD9B1Y2"/>
<accession>A0AAD9B1Y2</accession>
<reference evidence="2" key="1">
    <citation type="submission" date="2023-04" db="EMBL/GenBank/DDBJ databases">
        <title>Chromosome-level genome of Chaenocephalus aceratus.</title>
        <authorList>
            <person name="Park H."/>
        </authorList>
    </citation>
    <scope>NUCLEOTIDE SEQUENCE</scope>
    <source>
        <strain evidence="2">DE</strain>
        <tissue evidence="2">Muscle</tissue>
    </source>
</reference>
<name>A0AAD9B1Y2_DISEL</name>
<dbReference type="Proteomes" id="UP001228049">
    <property type="component" value="Unassembled WGS sequence"/>
</dbReference>
<evidence type="ECO:0000313" key="3">
    <source>
        <dbReference type="Proteomes" id="UP001228049"/>
    </source>
</evidence>
<gene>
    <name evidence="2" type="ORF">KUDE01_032181</name>
</gene>
<protein>
    <submittedName>
        <fullName evidence="2">Solute carrier family 22 member 6</fullName>
    </submittedName>
</protein>
<feature type="region of interest" description="Disordered" evidence="1">
    <location>
        <begin position="161"/>
        <end position="181"/>
    </location>
</feature>
<proteinExistence type="predicted"/>
<keyword evidence="3" id="KW-1185">Reference proteome</keyword>
<comment type="caution">
    <text evidence="2">The sequence shown here is derived from an EMBL/GenBank/DDBJ whole genome shotgun (WGS) entry which is preliminary data.</text>
</comment>
<dbReference type="EMBL" id="JASDAP010000054">
    <property type="protein sequence ID" value="KAK1875937.1"/>
    <property type="molecule type" value="Genomic_DNA"/>
</dbReference>